<dbReference type="InterPro" id="IPR014718">
    <property type="entry name" value="GH-type_carb-bd"/>
</dbReference>
<dbReference type="InterPro" id="IPR011013">
    <property type="entry name" value="Gal_mutarotase_sf_dom"/>
</dbReference>
<evidence type="ECO:0000256" key="5">
    <source>
        <dbReference type="PIRNR" id="PIRNR005096"/>
    </source>
</evidence>
<dbReference type="Proteomes" id="UP000012488">
    <property type="component" value="Chromosome"/>
</dbReference>
<dbReference type="AlphaFoldDB" id="A0A6B9FLP3"/>
<dbReference type="UniPathway" id="UPA00242"/>
<feature type="binding site" evidence="8">
    <location>
        <begin position="101"/>
        <end position="102"/>
    </location>
    <ligand>
        <name>beta-D-galactose</name>
        <dbReference type="ChEBI" id="CHEBI:27667"/>
    </ligand>
</feature>
<reference evidence="10 11" key="1">
    <citation type="journal article" date="2012" name="Genet. Mol. Biol.">
        <title>Analysis of 16S rRNA and mxaF genes revealing insights into Methylobacterium niche-specific plant association.</title>
        <authorList>
            <person name="Dourado M.N."/>
            <person name="Andreote F.D."/>
            <person name="Dini-Andreote F."/>
            <person name="Conti R."/>
            <person name="Araujo J.M."/>
            <person name="Araujo W.L."/>
        </authorList>
    </citation>
    <scope>NUCLEOTIDE SEQUENCE [LARGE SCALE GENOMIC DNA]</scope>
    <source>
        <strain evidence="10 11">SR1.6/6</strain>
    </source>
</reference>
<proteinExistence type="inferred from homology"/>
<gene>
    <name evidence="10" type="ORF">MMSR116_17510</name>
</gene>
<protein>
    <recommendedName>
        <fullName evidence="5">Aldose 1-epimerase</fullName>
        <ecNumber evidence="5">5.1.3.3</ecNumber>
    </recommendedName>
</protein>
<dbReference type="EC" id="5.1.3.3" evidence="5"/>
<dbReference type="PIRSF" id="PIRSF005096">
    <property type="entry name" value="GALM"/>
    <property type="match status" value="1"/>
</dbReference>
<feature type="active site" description="Proton acceptor" evidence="6">
    <location>
        <position position="341"/>
    </location>
</feature>
<evidence type="ECO:0000256" key="1">
    <source>
        <dbReference type="ARBA" id="ARBA00005028"/>
    </source>
</evidence>
<evidence type="ECO:0000256" key="8">
    <source>
        <dbReference type="PIRSR" id="PIRSR005096-3"/>
    </source>
</evidence>
<dbReference type="CDD" id="cd09019">
    <property type="entry name" value="galactose_mutarotase_like"/>
    <property type="match status" value="1"/>
</dbReference>
<dbReference type="InterPro" id="IPR047215">
    <property type="entry name" value="Galactose_mutarotase-like"/>
</dbReference>
<keyword evidence="9" id="KW-0732">Signal</keyword>
<reference evidence="10 11" key="2">
    <citation type="journal article" date="2013" name="Genome Announc.">
        <title>Draft Genome Sequence of Methylobacterium mesophilicum Strain SR1.6/6, Isolated from Citrus sinensis.</title>
        <authorList>
            <person name="Marinho Almeida D."/>
            <person name="Dini-Andreote F."/>
            <person name="Camargo Neves A.A."/>
            <person name="Juca Ramos R.T."/>
            <person name="Andreote F.D."/>
            <person name="Carneiro A.R."/>
            <person name="Oliveira de Souza Lima A."/>
            <person name="Caracciolo Gomes de Sa P.H."/>
            <person name="Ribeiro Barbosa M.S."/>
            <person name="Araujo W.L."/>
            <person name="Silva A."/>
        </authorList>
    </citation>
    <scope>NUCLEOTIDE SEQUENCE [LARGE SCALE GENOMIC DNA]</scope>
    <source>
        <strain evidence="10 11">SR1.6/6</strain>
    </source>
</reference>
<dbReference type="SUPFAM" id="SSF74650">
    <property type="entry name" value="Galactose mutarotase-like"/>
    <property type="match status" value="1"/>
</dbReference>
<evidence type="ECO:0000256" key="7">
    <source>
        <dbReference type="PIRSR" id="PIRSR005096-2"/>
    </source>
</evidence>
<name>A0A6B9FLP3_9HYPH</name>
<dbReference type="GO" id="GO:0005737">
    <property type="term" value="C:cytoplasm"/>
    <property type="evidence" value="ECO:0007669"/>
    <property type="project" value="TreeGrafter"/>
</dbReference>
<evidence type="ECO:0000256" key="6">
    <source>
        <dbReference type="PIRSR" id="PIRSR005096-1"/>
    </source>
</evidence>
<evidence type="ECO:0000256" key="4">
    <source>
        <dbReference type="ARBA" id="ARBA00023277"/>
    </source>
</evidence>
<comment type="pathway">
    <text evidence="1 5">Carbohydrate metabolism; hexose metabolism.</text>
</comment>
<evidence type="ECO:0000256" key="3">
    <source>
        <dbReference type="ARBA" id="ARBA00023235"/>
    </source>
</evidence>
<dbReference type="GO" id="GO:0004034">
    <property type="term" value="F:aldose 1-epimerase activity"/>
    <property type="evidence" value="ECO:0007669"/>
    <property type="project" value="UniProtKB-EC"/>
</dbReference>
<dbReference type="EMBL" id="CP043538">
    <property type="protein sequence ID" value="QGY03490.1"/>
    <property type="molecule type" value="Genomic_DNA"/>
</dbReference>
<dbReference type="OrthoDB" id="9779408at2"/>
<keyword evidence="3 5" id="KW-0413">Isomerase</keyword>
<dbReference type="Pfam" id="PF01263">
    <property type="entry name" value="Aldose_epim"/>
    <property type="match status" value="1"/>
</dbReference>
<feature type="active site" description="Proton donor" evidence="6">
    <location>
        <position position="201"/>
    </location>
</feature>
<dbReference type="PANTHER" id="PTHR10091:SF0">
    <property type="entry name" value="GALACTOSE MUTAROTASE"/>
    <property type="match status" value="1"/>
</dbReference>
<feature type="chain" id="PRO_5025655470" description="Aldose 1-epimerase" evidence="9">
    <location>
        <begin position="22"/>
        <end position="383"/>
    </location>
</feature>
<dbReference type="GO" id="GO:0033499">
    <property type="term" value="P:galactose catabolic process via UDP-galactose, Leloir pathway"/>
    <property type="evidence" value="ECO:0007669"/>
    <property type="project" value="TreeGrafter"/>
</dbReference>
<dbReference type="RefSeq" id="WP_010686573.1">
    <property type="nucleotide sequence ID" value="NZ_CP043538.1"/>
</dbReference>
<dbReference type="GO" id="GO:0030246">
    <property type="term" value="F:carbohydrate binding"/>
    <property type="evidence" value="ECO:0007669"/>
    <property type="project" value="InterPro"/>
</dbReference>
<dbReference type="KEGG" id="mmes:MMSR116_17510"/>
<feature type="binding site" evidence="7">
    <location>
        <position position="275"/>
    </location>
    <ligand>
        <name>beta-D-galactose</name>
        <dbReference type="ChEBI" id="CHEBI:27667"/>
    </ligand>
</feature>
<dbReference type="NCBIfam" id="NF008277">
    <property type="entry name" value="PRK11055.1"/>
    <property type="match status" value="1"/>
</dbReference>
<comment type="similarity">
    <text evidence="2 5">Belongs to the aldose epimerase family.</text>
</comment>
<sequence length="383" mass="40761">MRGAELVALCAGAAIPASAQAAEPSRTVFGTLPDGRTVEEVTLSNGRGVTARILAWGALLRTLEVPDRAGAPADVVLGYNDLAAYLAKGNYFGASVGRYANRIRAGRFTLDGRTYTLATNDGPNALHGGAAGFDRRLWTITAVTGGATPSVTLRYVSPDGEEGYPGTLTATATYRLDDTNTLTVTYEATTDRPTIVNLTNHSFFNLAGEGSGRSILDHVLTIPAERYTPVDATLIPTGVHRPVAGTPFDFRTPAVIGARIRDGRDAQIVRGRGYDHNWVVTDAPTAEPHPVARVEDPDSGRVLDVASNQPGVQVYAGNFLDATAVGKSGLAYRQSDALALEPELFPDTPNQPAFGSARLDPGQTYRNVITYRFSTSPAHRTHR</sequence>
<dbReference type="InterPro" id="IPR008183">
    <property type="entry name" value="Aldose_1/G6P_1-epimerase"/>
</dbReference>
<evidence type="ECO:0000256" key="2">
    <source>
        <dbReference type="ARBA" id="ARBA00006206"/>
    </source>
</evidence>
<evidence type="ECO:0000256" key="9">
    <source>
        <dbReference type="SAM" id="SignalP"/>
    </source>
</evidence>
<keyword evidence="4 5" id="KW-0119">Carbohydrate metabolism</keyword>
<comment type="catalytic activity">
    <reaction evidence="5">
        <text>alpha-D-glucose = beta-D-glucose</text>
        <dbReference type="Rhea" id="RHEA:10264"/>
        <dbReference type="ChEBI" id="CHEBI:15903"/>
        <dbReference type="ChEBI" id="CHEBI:17925"/>
        <dbReference type="EC" id="5.1.3.3"/>
    </reaction>
</comment>
<dbReference type="Gene3D" id="2.70.98.10">
    <property type="match status" value="1"/>
</dbReference>
<dbReference type="GO" id="GO:0006006">
    <property type="term" value="P:glucose metabolic process"/>
    <property type="evidence" value="ECO:0007669"/>
    <property type="project" value="TreeGrafter"/>
</dbReference>
<dbReference type="InterPro" id="IPR015443">
    <property type="entry name" value="Aldose_1-epimerase"/>
</dbReference>
<dbReference type="PANTHER" id="PTHR10091">
    <property type="entry name" value="ALDOSE-1-EPIMERASE"/>
    <property type="match status" value="1"/>
</dbReference>
<evidence type="ECO:0000313" key="10">
    <source>
        <dbReference type="EMBL" id="QGY03490.1"/>
    </source>
</evidence>
<accession>A0A6B9FLP3</accession>
<feature type="signal peptide" evidence="9">
    <location>
        <begin position="1"/>
        <end position="21"/>
    </location>
</feature>
<organism evidence="10 11">
    <name type="scientific">Methylobacterium mesophilicum SR1.6/6</name>
    <dbReference type="NCBI Taxonomy" id="908290"/>
    <lineage>
        <taxon>Bacteria</taxon>
        <taxon>Pseudomonadati</taxon>
        <taxon>Pseudomonadota</taxon>
        <taxon>Alphaproteobacteria</taxon>
        <taxon>Hyphomicrobiales</taxon>
        <taxon>Methylobacteriaceae</taxon>
        <taxon>Methylobacterium</taxon>
    </lineage>
</organism>
<evidence type="ECO:0000313" key="11">
    <source>
        <dbReference type="Proteomes" id="UP000012488"/>
    </source>
</evidence>